<dbReference type="GO" id="GO:0003700">
    <property type="term" value="F:DNA-binding transcription factor activity"/>
    <property type="evidence" value="ECO:0007669"/>
    <property type="project" value="TreeGrafter"/>
</dbReference>
<dbReference type="SMART" id="SM00353">
    <property type="entry name" value="HLH"/>
    <property type="match status" value="1"/>
</dbReference>
<keyword evidence="3" id="KW-0805">Transcription regulation</keyword>
<dbReference type="InterPro" id="IPR051358">
    <property type="entry name" value="TF_AMS/ICE1/BHLH6-like"/>
</dbReference>
<dbReference type="Proteomes" id="UP001055439">
    <property type="component" value="Chromosome 9"/>
</dbReference>
<organism evidence="7 8">
    <name type="scientific">Musa troglodytarum</name>
    <name type="common">fe'i banana</name>
    <dbReference type="NCBI Taxonomy" id="320322"/>
    <lineage>
        <taxon>Eukaryota</taxon>
        <taxon>Viridiplantae</taxon>
        <taxon>Streptophyta</taxon>
        <taxon>Embryophyta</taxon>
        <taxon>Tracheophyta</taxon>
        <taxon>Spermatophyta</taxon>
        <taxon>Magnoliopsida</taxon>
        <taxon>Liliopsida</taxon>
        <taxon>Zingiberales</taxon>
        <taxon>Musaceae</taxon>
        <taxon>Musa</taxon>
    </lineage>
</organism>
<keyword evidence="4" id="KW-0804">Transcription</keyword>
<keyword evidence="8" id="KW-1185">Reference proteome</keyword>
<feature type="domain" description="BHLH" evidence="6">
    <location>
        <begin position="54"/>
        <end position="103"/>
    </location>
</feature>
<dbReference type="GO" id="GO:0043565">
    <property type="term" value="F:sequence-specific DNA binding"/>
    <property type="evidence" value="ECO:0007669"/>
    <property type="project" value="TreeGrafter"/>
</dbReference>
<dbReference type="AlphaFoldDB" id="A0A9E7I016"/>
<evidence type="ECO:0000313" key="7">
    <source>
        <dbReference type="EMBL" id="URE43185.1"/>
    </source>
</evidence>
<proteinExistence type="inferred from homology"/>
<evidence type="ECO:0000256" key="4">
    <source>
        <dbReference type="ARBA" id="ARBA00023163"/>
    </source>
</evidence>
<comment type="similarity">
    <text evidence="2">Belongs to the bHLH protein family.</text>
</comment>
<evidence type="ECO:0000313" key="8">
    <source>
        <dbReference type="Proteomes" id="UP001055439"/>
    </source>
</evidence>
<dbReference type="PANTHER" id="PTHR31945">
    <property type="entry name" value="TRANSCRIPTION FACTOR SCREAM2-RELATED"/>
    <property type="match status" value="1"/>
</dbReference>
<dbReference type="InterPro" id="IPR036638">
    <property type="entry name" value="HLH_DNA-bd_sf"/>
</dbReference>
<dbReference type="Gene3D" id="4.10.280.10">
    <property type="entry name" value="Helix-loop-helix DNA-binding domain"/>
    <property type="match status" value="1"/>
</dbReference>
<dbReference type="OrthoDB" id="623055at2759"/>
<evidence type="ECO:0000256" key="3">
    <source>
        <dbReference type="ARBA" id="ARBA00023015"/>
    </source>
</evidence>
<accession>A0A9E7I016</accession>
<gene>
    <name evidence="7" type="ORF">MUK42_25370</name>
</gene>
<dbReference type="GO" id="GO:0005634">
    <property type="term" value="C:nucleus"/>
    <property type="evidence" value="ECO:0007669"/>
    <property type="project" value="UniProtKB-SubCell"/>
</dbReference>
<sequence>MEDMEAEYSLYWETKRFIDSEELESWGFEEAISGGYYDSSSPEGTTSSTTAKNIAMERNRRKKLNDKLYALRSVVPNITKMDKASIIKDAIDYIKQLQEQEKVMLAEISELDSLKEEKVSSIGDLDFDDLHFMQRKKKRTAQGSSSSAGSPSSPPIEVLEVISLSLSLSLSHAHTTKRLMWLGCSVWCGVQLRVSEMGEKTMVVSITCNKKRDTMIKLCEVFESLNLKVLTANITSVSGSLLHTLFIETDEMGSAQVKEKIEAAIADLDSPRSPISSLSF</sequence>
<dbReference type="EMBL" id="CP097511">
    <property type="protein sequence ID" value="URE43185.1"/>
    <property type="molecule type" value="Genomic_DNA"/>
</dbReference>
<keyword evidence="5" id="KW-0539">Nucleus</keyword>
<comment type="subcellular location">
    <subcellularLocation>
        <location evidence="1">Nucleus</location>
    </subcellularLocation>
</comment>
<evidence type="ECO:0000256" key="2">
    <source>
        <dbReference type="ARBA" id="ARBA00005510"/>
    </source>
</evidence>
<dbReference type="Pfam" id="PF22754">
    <property type="entry name" value="bHLH-TF_ACT-like_plant"/>
    <property type="match status" value="1"/>
</dbReference>
<evidence type="ECO:0000256" key="1">
    <source>
        <dbReference type="ARBA" id="ARBA00004123"/>
    </source>
</evidence>
<evidence type="ECO:0000259" key="6">
    <source>
        <dbReference type="SMART" id="SM00353"/>
    </source>
</evidence>
<dbReference type="InterPro" id="IPR011598">
    <property type="entry name" value="bHLH_dom"/>
</dbReference>
<reference evidence="7" key="1">
    <citation type="submission" date="2022-05" db="EMBL/GenBank/DDBJ databases">
        <title>The Musa troglodytarum L. genome provides insights into the mechanism of non-climacteric behaviour and enrichment of carotenoids.</title>
        <authorList>
            <person name="Wang J."/>
        </authorList>
    </citation>
    <scope>NUCLEOTIDE SEQUENCE</scope>
    <source>
        <tissue evidence="7">Leaf</tissue>
    </source>
</reference>
<protein>
    <recommendedName>
        <fullName evidence="6">BHLH domain-containing protein</fullName>
    </recommendedName>
</protein>
<dbReference type="InterPro" id="IPR054502">
    <property type="entry name" value="bHLH-TF_ACT-like_plant"/>
</dbReference>
<dbReference type="Pfam" id="PF00010">
    <property type="entry name" value="HLH"/>
    <property type="match status" value="1"/>
</dbReference>
<evidence type="ECO:0000256" key="5">
    <source>
        <dbReference type="ARBA" id="ARBA00023242"/>
    </source>
</evidence>
<dbReference type="SUPFAM" id="SSF47459">
    <property type="entry name" value="HLH, helix-loop-helix DNA-binding domain"/>
    <property type="match status" value="1"/>
</dbReference>
<dbReference type="GO" id="GO:0046983">
    <property type="term" value="F:protein dimerization activity"/>
    <property type="evidence" value="ECO:0007669"/>
    <property type="project" value="InterPro"/>
</dbReference>
<name>A0A9E7I016_9LILI</name>
<dbReference type="PANTHER" id="PTHR31945:SF26">
    <property type="entry name" value="TRANSCRIPTION FACTOR BHLH35"/>
    <property type="match status" value="1"/>
</dbReference>